<comment type="caution">
    <text evidence="1">The sequence shown here is derived from an EMBL/GenBank/DDBJ whole genome shotgun (WGS) entry which is preliminary data.</text>
</comment>
<sequence length="439" mass="50261">MRRGNVLSENSRTLTKSFPCITKNSTITADNKIIPYYALFCAPFSRSACLLSHISLLRFCEEEGKMLKNLRLIPFIQDLEVKNKILLIPLVITSPKLNKSKKVEKFTTILNIHLPFFTTLIFLKNKKLKVIFGGLSNFTNEIVNLKYWDSRRFDDKCSRMTWIHWIIFANEWDADIQISSSVQKYFHTYTDADMIKSSVSIPSWIQKDGHLGEAHIYKCNKLNWDPLRGEYVPSPSPSPPPLTSYPPSPSFPSSLSSFSPSSHPKSLIRCCGKSDSKMPPCFHLHPVLKHKSSFAADKSNKESMNFDFTFFPLKFSKQLMCCICIITARFMRGIIMNCKLRLFFMKTTLRGQNLVAGRLAREDAKEAREEGEEGTKIFFLSSSCILNITWPTGQIVKICSKVVSQKYEQGYCITDSSSICGTVVNENVFWHNKHRQHAR</sequence>
<dbReference type="AlphaFoldDB" id="W6UBM6"/>
<accession>W6UBM6</accession>
<dbReference type="EMBL" id="APAU02000072">
    <property type="protein sequence ID" value="EUB57941.1"/>
    <property type="molecule type" value="Genomic_DNA"/>
</dbReference>
<organism evidence="1 2">
    <name type="scientific">Echinococcus granulosus</name>
    <name type="common">Hydatid tapeworm</name>
    <dbReference type="NCBI Taxonomy" id="6210"/>
    <lineage>
        <taxon>Eukaryota</taxon>
        <taxon>Metazoa</taxon>
        <taxon>Spiralia</taxon>
        <taxon>Lophotrochozoa</taxon>
        <taxon>Platyhelminthes</taxon>
        <taxon>Cestoda</taxon>
        <taxon>Eucestoda</taxon>
        <taxon>Cyclophyllidea</taxon>
        <taxon>Taeniidae</taxon>
        <taxon>Echinococcus</taxon>
        <taxon>Echinococcus granulosus group</taxon>
    </lineage>
</organism>
<evidence type="ECO:0000313" key="1">
    <source>
        <dbReference type="EMBL" id="EUB57941.1"/>
    </source>
</evidence>
<dbReference type="RefSeq" id="XP_024349137.1">
    <property type="nucleotide sequence ID" value="XM_024496460.1"/>
</dbReference>
<reference evidence="1 2" key="1">
    <citation type="journal article" date="2013" name="Nat. Genet.">
        <title>The genome of the hydatid tapeworm Echinococcus granulosus.</title>
        <authorList>
            <person name="Zheng H."/>
            <person name="Zhang W."/>
            <person name="Zhang L."/>
            <person name="Zhang Z."/>
            <person name="Li J."/>
            <person name="Lu G."/>
            <person name="Zhu Y."/>
            <person name="Wang Y."/>
            <person name="Huang Y."/>
            <person name="Liu J."/>
            <person name="Kang H."/>
            <person name="Chen J."/>
            <person name="Wang L."/>
            <person name="Chen A."/>
            <person name="Yu S."/>
            <person name="Gao Z."/>
            <person name="Jin L."/>
            <person name="Gu W."/>
            <person name="Wang Z."/>
            <person name="Zhao L."/>
            <person name="Shi B."/>
            <person name="Wen H."/>
            <person name="Lin R."/>
            <person name="Jones M.K."/>
            <person name="Brejova B."/>
            <person name="Vinar T."/>
            <person name="Zhao G."/>
            <person name="McManus D.P."/>
            <person name="Chen Z."/>
            <person name="Zhou Y."/>
            <person name="Wang S."/>
        </authorList>
    </citation>
    <scope>NUCLEOTIDE SEQUENCE [LARGE SCALE GENOMIC DNA]</scope>
</reference>
<keyword evidence="2" id="KW-1185">Reference proteome</keyword>
<protein>
    <submittedName>
        <fullName evidence="1">Uncharacterized protein</fullName>
    </submittedName>
</protein>
<name>W6UBM6_ECHGR</name>
<dbReference type="KEGG" id="egl:EGR_07211"/>
<dbReference type="GeneID" id="36342926"/>
<dbReference type="CTD" id="36342926"/>
<evidence type="ECO:0000313" key="2">
    <source>
        <dbReference type="Proteomes" id="UP000019149"/>
    </source>
</evidence>
<gene>
    <name evidence="1" type="ORF">EGR_07211</name>
</gene>
<proteinExistence type="predicted"/>
<dbReference type="Proteomes" id="UP000019149">
    <property type="component" value="Unassembled WGS sequence"/>
</dbReference>